<feature type="signal peptide" evidence="6">
    <location>
        <begin position="1"/>
        <end position="15"/>
    </location>
</feature>
<dbReference type="PANTHER" id="PTHR30332">
    <property type="entry name" value="PROBABLE GENERAL SECRETION PATHWAY PROTEIN D"/>
    <property type="match status" value="1"/>
</dbReference>
<dbReference type="AlphaFoldDB" id="A0A4R3MC67"/>
<feature type="domain" description="Type II/III secretion system secretin-like" evidence="7">
    <location>
        <begin position="379"/>
        <end position="514"/>
    </location>
</feature>
<proteinExistence type="inferred from homology"/>
<evidence type="ECO:0000256" key="4">
    <source>
        <dbReference type="RuleBase" id="RU004003"/>
    </source>
</evidence>
<comment type="similarity">
    <text evidence="4">Belongs to the bacterial secretin family.</text>
</comment>
<evidence type="ECO:0000313" key="9">
    <source>
        <dbReference type="Proteomes" id="UP000295678"/>
    </source>
</evidence>
<feature type="region of interest" description="Disordered" evidence="5">
    <location>
        <begin position="248"/>
        <end position="269"/>
    </location>
</feature>
<comment type="subcellular location">
    <subcellularLocation>
        <location evidence="1">Membrane</location>
    </subcellularLocation>
</comment>
<keyword evidence="2 6" id="KW-0732">Signal</keyword>
<evidence type="ECO:0000313" key="8">
    <source>
        <dbReference type="EMBL" id="TCT10732.1"/>
    </source>
</evidence>
<evidence type="ECO:0000256" key="2">
    <source>
        <dbReference type="ARBA" id="ARBA00022729"/>
    </source>
</evidence>
<dbReference type="PROSITE" id="PS51257">
    <property type="entry name" value="PROKAR_LIPOPROTEIN"/>
    <property type="match status" value="1"/>
</dbReference>
<evidence type="ECO:0000256" key="6">
    <source>
        <dbReference type="SAM" id="SignalP"/>
    </source>
</evidence>
<dbReference type="PANTHER" id="PTHR30332:SF24">
    <property type="entry name" value="SECRETIN GSPD-RELATED"/>
    <property type="match status" value="1"/>
</dbReference>
<comment type="caution">
    <text evidence="8">The sequence shown here is derived from an EMBL/GenBank/DDBJ whole genome shotgun (WGS) entry which is preliminary data.</text>
</comment>
<accession>A0A4R3MC67</accession>
<feature type="chain" id="PRO_5020453697" evidence="6">
    <location>
        <begin position="16"/>
        <end position="547"/>
    </location>
</feature>
<protein>
    <submittedName>
        <fullName evidence="8">Type IVB pilus formation R64 PilN family outer membrane protein</fullName>
    </submittedName>
</protein>
<dbReference type="InterPro" id="IPR050810">
    <property type="entry name" value="Bact_Secretion_Sys_Channel"/>
</dbReference>
<dbReference type="GO" id="GO:0016020">
    <property type="term" value="C:membrane"/>
    <property type="evidence" value="ECO:0007669"/>
    <property type="project" value="UniProtKB-SubCell"/>
</dbReference>
<organism evidence="8 9">
    <name type="scientific">Tepidamorphus gemmatus</name>
    <dbReference type="NCBI Taxonomy" id="747076"/>
    <lineage>
        <taxon>Bacteria</taxon>
        <taxon>Pseudomonadati</taxon>
        <taxon>Pseudomonadota</taxon>
        <taxon>Alphaproteobacteria</taxon>
        <taxon>Hyphomicrobiales</taxon>
        <taxon>Tepidamorphaceae</taxon>
        <taxon>Tepidamorphus</taxon>
    </lineage>
</organism>
<evidence type="ECO:0000256" key="1">
    <source>
        <dbReference type="ARBA" id="ARBA00004370"/>
    </source>
</evidence>
<reference evidence="8 9" key="1">
    <citation type="submission" date="2019-03" db="EMBL/GenBank/DDBJ databases">
        <title>Genomic Encyclopedia of Type Strains, Phase IV (KMG-IV): sequencing the most valuable type-strain genomes for metagenomic binning, comparative biology and taxonomic classification.</title>
        <authorList>
            <person name="Goeker M."/>
        </authorList>
    </citation>
    <scope>NUCLEOTIDE SEQUENCE [LARGE SCALE GENOMIC DNA]</scope>
    <source>
        <strain evidence="8 9">DSM 19345</strain>
    </source>
</reference>
<evidence type="ECO:0000259" key="7">
    <source>
        <dbReference type="Pfam" id="PF00263"/>
    </source>
</evidence>
<gene>
    <name evidence="8" type="ORF">EDC22_105232</name>
</gene>
<keyword evidence="9" id="KW-1185">Reference proteome</keyword>
<evidence type="ECO:0000256" key="5">
    <source>
        <dbReference type="SAM" id="MobiDB-lite"/>
    </source>
</evidence>
<evidence type="ECO:0000256" key="3">
    <source>
        <dbReference type="ARBA" id="ARBA00023136"/>
    </source>
</evidence>
<keyword evidence="3" id="KW-0472">Membrane</keyword>
<name>A0A4R3MC67_9HYPH</name>
<sequence>MRGFSRLTLALPAAAALGGCVLTEAPRQIAADQATAQALSNDMVYSAGSRAVTVHERPKIAGDKVALRSQDELPALFQTPVVLAASGQTLDSILGTLSETSGMPMRITEFASDGGGSATASTGTSAQMAARLNKPLSVNWEGPLRGILDQLARDSGLYWRYDPGRRRVEFYLYETRHFAVSLPMGTRTVTGSISGAATGASGAQAAATGNIGVNVPSFTVDPYGAVARTIASMLLEEDQDVDVVDTAAQTGDSSGGASTSAAASSRRNSSRVVVSPEMAMVTVTAPPPSLARVASYLDAINAQYSRNLTIDLKVFDVTTSDEGGIYLSFDVLFRELGKYGLAVIGAPSVPLGSGTPGQIIFEVLDPNSRFEGSQMLARALATLGDVSVVTSGQVLAINGQPAPYQVADQVTYLASTSVSQSSTAIDPTLTTTLTPGTVVVGLTANFLPQILPDNRILLQYQLTMSSLRSLDTVSSGNSTIQTPNVFTQSLQQQAVLRDGQSVVLFGYAQDRSTADGNLSFSSGSKAATKTRTLRVIQLQVFGGGSNV</sequence>
<dbReference type="GO" id="GO:0009306">
    <property type="term" value="P:protein secretion"/>
    <property type="evidence" value="ECO:0007669"/>
    <property type="project" value="InterPro"/>
</dbReference>
<dbReference type="Pfam" id="PF00263">
    <property type="entry name" value="Secretin"/>
    <property type="match status" value="1"/>
</dbReference>
<dbReference type="InterPro" id="IPR004846">
    <property type="entry name" value="T2SS/T3SS_dom"/>
</dbReference>
<dbReference type="Proteomes" id="UP000295678">
    <property type="component" value="Unassembled WGS sequence"/>
</dbReference>
<dbReference type="EMBL" id="SMAK01000005">
    <property type="protein sequence ID" value="TCT10732.1"/>
    <property type="molecule type" value="Genomic_DNA"/>
</dbReference>
<dbReference type="RefSeq" id="WP_165926869.1">
    <property type="nucleotide sequence ID" value="NZ_SMAK01000005.1"/>
</dbReference>